<comment type="caution">
    <text evidence="2">The sequence shown here is derived from an EMBL/GenBank/DDBJ whole genome shotgun (WGS) entry which is preliminary data.</text>
</comment>
<name>A0A8T0J1D7_CERPU</name>
<accession>A0A8T0J1D7</accession>
<dbReference type="EMBL" id="CM026421">
    <property type="protein sequence ID" value="KAG0589357.1"/>
    <property type="molecule type" value="Genomic_DNA"/>
</dbReference>
<dbReference type="AlphaFoldDB" id="A0A8T0J1D7"/>
<keyword evidence="1" id="KW-0472">Membrane</keyword>
<protein>
    <submittedName>
        <fullName evidence="2">Uncharacterized protein</fullName>
    </submittedName>
</protein>
<sequence length="51" mass="5528">MSGDASFVHVLLGSVVLIYASIDHVVEALRECATPVASDFGFMQKKQNAFQ</sequence>
<keyword evidence="3" id="KW-1185">Reference proteome</keyword>
<evidence type="ECO:0000313" key="2">
    <source>
        <dbReference type="EMBL" id="KAG0589357.1"/>
    </source>
</evidence>
<organism evidence="2 3">
    <name type="scientific">Ceratodon purpureus</name>
    <name type="common">Fire moss</name>
    <name type="synonym">Dicranum purpureum</name>
    <dbReference type="NCBI Taxonomy" id="3225"/>
    <lineage>
        <taxon>Eukaryota</taxon>
        <taxon>Viridiplantae</taxon>
        <taxon>Streptophyta</taxon>
        <taxon>Embryophyta</taxon>
        <taxon>Bryophyta</taxon>
        <taxon>Bryophytina</taxon>
        <taxon>Bryopsida</taxon>
        <taxon>Dicranidae</taxon>
        <taxon>Pseudoditrichales</taxon>
        <taxon>Ditrichaceae</taxon>
        <taxon>Ceratodon</taxon>
    </lineage>
</organism>
<keyword evidence="1" id="KW-1133">Transmembrane helix</keyword>
<evidence type="ECO:0000256" key="1">
    <source>
        <dbReference type="SAM" id="Phobius"/>
    </source>
</evidence>
<gene>
    <name evidence="2" type="ORF">KC19_1G015700</name>
</gene>
<reference evidence="2" key="1">
    <citation type="submission" date="2020-06" db="EMBL/GenBank/DDBJ databases">
        <title>WGS assembly of Ceratodon purpureus strain R40.</title>
        <authorList>
            <person name="Carey S.B."/>
            <person name="Jenkins J."/>
            <person name="Shu S."/>
            <person name="Lovell J.T."/>
            <person name="Sreedasyam A."/>
            <person name="Maumus F."/>
            <person name="Tiley G.P."/>
            <person name="Fernandez-Pozo N."/>
            <person name="Barry K."/>
            <person name="Chen C."/>
            <person name="Wang M."/>
            <person name="Lipzen A."/>
            <person name="Daum C."/>
            <person name="Saski C.A."/>
            <person name="Payton A.C."/>
            <person name="Mcbreen J.C."/>
            <person name="Conrad R.E."/>
            <person name="Kollar L.M."/>
            <person name="Olsson S."/>
            <person name="Huttunen S."/>
            <person name="Landis J.B."/>
            <person name="Wickett N.J."/>
            <person name="Johnson M.G."/>
            <person name="Rensing S.A."/>
            <person name="Grimwood J."/>
            <person name="Schmutz J."/>
            <person name="Mcdaniel S.F."/>
        </authorList>
    </citation>
    <scope>NUCLEOTIDE SEQUENCE</scope>
    <source>
        <strain evidence="2">R40</strain>
    </source>
</reference>
<feature type="transmembrane region" description="Helical" evidence="1">
    <location>
        <begin position="6"/>
        <end position="22"/>
    </location>
</feature>
<keyword evidence="1" id="KW-0812">Transmembrane</keyword>
<evidence type="ECO:0000313" key="3">
    <source>
        <dbReference type="Proteomes" id="UP000822688"/>
    </source>
</evidence>
<dbReference type="Proteomes" id="UP000822688">
    <property type="component" value="Chromosome 1"/>
</dbReference>
<proteinExistence type="predicted"/>